<keyword evidence="3" id="KW-1185">Reference proteome</keyword>
<dbReference type="PRINTS" id="PR01217">
    <property type="entry name" value="PRICHEXTENSN"/>
</dbReference>
<feature type="compositionally biased region" description="Basic and acidic residues" evidence="1">
    <location>
        <begin position="252"/>
        <end position="356"/>
    </location>
</feature>
<dbReference type="OrthoDB" id="5427803at2759"/>
<protein>
    <submittedName>
        <fullName evidence="2">Uncharacterized protein</fullName>
    </submittedName>
</protein>
<feature type="region of interest" description="Disordered" evidence="1">
    <location>
        <begin position="43"/>
        <end position="88"/>
    </location>
</feature>
<feature type="compositionally biased region" description="Pro residues" evidence="1">
    <location>
        <begin position="162"/>
        <end position="232"/>
    </location>
</feature>
<feature type="region of interest" description="Disordered" evidence="1">
    <location>
        <begin position="154"/>
        <end position="356"/>
    </location>
</feature>
<dbReference type="STRING" id="1051890.A0A3N4LKP1"/>
<evidence type="ECO:0000313" key="2">
    <source>
        <dbReference type="EMBL" id="RPB22039.1"/>
    </source>
</evidence>
<dbReference type="AlphaFoldDB" id="A0A3N4LKP1"/>
<gene>
    <name evidence="2" type="ORF">L211DRAFT_851016</name>
</gene>
<dbReference type="InParanoid" id="A0A3N4LKP1"/>
<feature type="compositionally biased region" description="Polar residues" evidence="1">
    <location>
        <begin position="60"/>
        <end position="88"/>
    </location>
</feature>
<name>A0A3N4LKP1_9PEZI</name>
<accession>A0A3N4LKP1</accession>
<evidence type="ECO:0000313" key="3">
    <source>
        <dbReference type="Proteomes" id="UP000267821"/>
    </source>
</evidence>
<dbReference type="EMBL" id="ML121555">
    <property type="protein sequence ID" value="RPB22039.1"/>
    <property type="molecule type" value="Genomic_DNA"/>
</dbReference>
<dbReference type="Proteomes" id="UP000267821">
    <property type="component" value="Unassembled WGS sequence"/>
</dbReference>
<feature type="region of interest" description="Disordered" evidence="1">
    <location>
        <begin position="373"/>
        <end position="437"/>
    </location>
</feature>
<feature type="compositionally biased region" description="Basic and acidic residues" evidence="1">
    <location>
        <begin position="428"/>
        <end position="437"/>
    </location>
</feature>
<proteinExistence type="predicted"/>
<organism evidence="2 3">
    <name type="scientific">Terfezia boudieri ATCC MYA-4762</name>
    <dbReference type="NCBI Taxonomy" id="1051890"/>
    <lineage>
        <taxon>Eukaryota</taxon>
        <taxon>Fungi</taxon>
        <taxon>Dikarya</taxon>
        <taxon>Ascomycota</taxon>
        <taxon>Pezizomycotina</taxon>
        <taxon>Pezizomycetes</taxon>
        <taxon>Pezizales</taxon>
        <taxon>Pezizaceae</taxon>
        <taxon>Terfezia</taxon>
    </lineage>
</organism>
<feature type="compositionally biased region" description="Gly residues" evidence="1">
    <location>
        <begin position="390"/>
        <end position="427"/>
    </location>
</feature>
<evidence type="ECO:0000256" key="1">
    <source>
        <dbReference type="SAM" id="MobiDB-lite"/>
    </source>
</evidence>
<reference evidence="2 3" key="1">
    <citation type="journal article" date="2018" name="Nat. Ecol. Evol.">
        <title>Pezizomycetes genomes reveal the molecular basis of ectomycorrhizal truffle lifestyle.</title>
        <authorList>
            <person name="Murat C."/>
            <person name="Payen T."/>
            <person name="Noel B."/>
            <person name="Kuo A."/>
            <person name="Morin E."/>
            <person name="Chen J."/>
            <person name="Kohler A."/>
            <person name="Krizsan K."/>
            <person name="Balestrini R."/>
            <person name="Da Silva C."/>
            <person name="Montanini B."/>
            <person name="Hainaut M."/>
            <person name="Levati E."/>
            <person name="Barry K.W."/>
            <person name="Belfiori B."/>
            <person name="Cichocki N."/>
            <person name="Clum A."/>
            <person name="Dockter R.B."/>
            <person name="Fauchery L."/>
            <person name="Guy J."/>
            <person name="Iotti M."/>
            <person name="Le Tacon F."/>
            <person name="Lindquist E.A."/>
            <person name="Lipzen A."/>
            <person name="Malagnac F."/>
            <person name="Mello A."/>
            <person name="Molinier V."/>
            <person name="Miyauchi S."/>
            <person name="Poulain J."/>
            <person name="Riccioni C."/>
            <person name="Rubini A."/>
            <person name="Sitrit Y."/>
            <person name="Splivallo R."/>
            <person name="Traeger S."/>
            <person name="Wang M."/>
            <person name="Zifcakova L."/>
            <person name="Wipf D."/>
            <person name="Zambonelli A."/>
            <person name="Paolocci F."/>
            <person name="Nowrousian M."/>
            <person name="Ottonello S."/>
            <person name="Baldrian P."/>
            <person name="Spatafora J.W."/>
            <person name="Henrissat B."/>
            <person name="Nagy L.G."/>
            <person name="Aury J.M."/>
            <person name="Wincker P."/>
            <person name="Grigoriev I.V."/>
            <person name="Bonfante P."/>
            <person name="Martin F.M."/>
        </authorList>
    </citation>
    <scope>NUCLEOTIDE SEQUENCE [LARGE SCALE GENOMIC DNA]</scope>
    <source>
        <strain evidence="2 3">ATCC MYA-4762</strain>
    </source>
</reference>
<sequence length="437" mass="47593">MQIRIPVVGYELDSIGNPSRGSCFPNSAVEHGHIVVVTRPHAVTGNRQKGRREEEDAVATPTTNKAVDQTQRESFPLPSTSTLTPQATKSTTYDLTAVIPQPYILDMTSPLTSGDPWCGVWTMMVQPGVNWVSSYIFKVLEYLFGNVGNLRNPPSLLTETPPQAPPATPPIPPPPSLPTATPPQAPPVTPPIPPPPSLPTATPPQAPPATPPIPPPPSPPPVPPLPPPPRPNPELDTLRELLESFIQASATERSEREAERVAEREARVSEREAREARERLDRAAREEEREAREARERSDRAAREEEREAREARERSDIAAREEERVAREQERVAREEERVAREAERVTDREAMATDREEWRALMGMMQEVMAMLLAERRGGHSPSRGSSEGDGGEQGGPSGGQGSGAGSGGRGRGGRGGSGGQTGRGGRGERVPWRR</sequence>